<protein>
    <recommendedName>
        <fullName evidence="7">T-box domain-containing protein</fullName>
    </recommendedName>
</protein>
<proteinExistence type="predicted"/>
<keyword evidence="2 5" id="KW-0238">DNA-binding</keyword>
<dbReference type="Proteomes" id="UP000008281">
    <property type="component" value="Unassembled WGS sequence"/>
</dbReference>
<dbReference type="AlphaFoldDB" id="E3MJ57"/>
<dbReference type="EMBL" id="DS268449">
    <property type="protein sequence ID" value="EFP03494.1"/>
    <property type="molecule type" value="Genomic_DNA"/>
</dbReference>
<dbReference type="PANTHER" id="PTHR11267:SF189">
    <property type="entry name" value="T-BOX PROTEIN 31-RELATED"/>
    <property type="match status" value="1"/>
</dbReference>
<dbReference type="GO" id="GO:0005634">
    <property type="term" value="C:nucleus"/>
    <property type="evidence" value="ECO:0007669"/>
    <property type="project" value="UniProtKB-SubCell"/>
</dbReference>
<evidence type="ECO:0000256" key="4">
    <source>
        <dbReference type="ARBA" id="ARBA00023242"/>
    </source>
</evidence>
<keyword evidence="9" id="KW-1185">Reference proteome</keyword>
<comment type="caution">
    <text evidence="5">Lacks conserved residue(s) required for the propagation of feature annotation.</text>
</comment>
<accession>E3MJ57</accession>
<evidence type="ECO:0000256" key="5">
    <source>
        <dbReference type="PROSITE-ProRule" id="PRU00201"/>
    </source>
</evidence>
<gene>
    <name evidence="8" type="ORF">CRE_09554</name>
</gene>
<dbReference type="GO" id="GO:0001708">
    <property type="term" value="P:cell fate specification"/>
    <property type="evidence" value="ECO:0007669"/>
    <property type="project" value="TreeGrafter"/>
</dbReference>
<feature type="domain" description="T-box" evidence="7">
    <location>
        <begin position="16"/>
        <end position="173"/>
    </location>
</feature>
<sequence length="375" mass="42356">MITSSLSTVSGIELSLSNPDKWKQFYPQTEMIVTRKGRLLFPHLNYILKGLDPNELYRVFIHFERVDMNRYQFLHNKWNVFGKGDEVRHIKVEQHLDGWRTGSYWMTKPISFEHVRITNDPDLKKPNTFVLQSMHKFIPVVGIQKMGDSKIEGFRLDVTEFMAVTAYQDSRLSTSSDIIALKTKLNKFARGKDLPSGSAKPSRGTKRPATSPAVLPSPPSSSEPSSVSPPHLPSETVSPQESPPYSRLPSIESMVSSAAHSGYHAPITASPPGCTQTTEYPYRTHENMQVPMNNESPSGQMQMHQMNEMSWYPMDMHQGMGHGMVPVMGREMSPEMPGMASQMPNGNFSEEMPVLTNLDSWNTKNDMPNLSPYYQ</sequence>
<dbReference type="SMART" id="SM00425">
    <property type="entry name" value="TBOX"/>
    <property type="match status" value="1"/>
</dbReference>
<dbReference type="OrthoDB" id="7442607at2759"/>
<evidence type="ECO:0000313" key="9">
    <source>
        <dbReference type="Proteomes" id="UP000008281"/>
    </source>
</evidence>
<organism evidence="9">
    <name type="scientific">Caenorhabditis remanei</name>
    <name type="common">Caenorhabditis vulgaris</name>
    <dbReference type="NCBI Taxonomy" id="31234"/>
    <lineage>
        <taxon>Eukaryota</taxon>
        <taxon>Metazoa</taxon>
        <taxon>Ecdysozoa</taxon>
        <taxon>Nematoda</taxon>
        <taxon>Chromadorea</taxon>
        <taxon>Rhabditida</taxon>
        <taxon>Rhabditina</taxon>
        <taxon>Rhabditomorpha</taxon>
        <taxon>Rhabditoidea</taxon>
        <taxon>Rhabditidae</taxon>
        <taxon>Peloderinae</taxon>
        <taxon>Caenorhabditis</taxon>
    </lineage>
</organism>
<dbReference type="InParanoid" id="E3MJ57"/>
<dbReference type="CDD" id="cd00182">
    <property type="entry name" value="T-box"/>
    <property type="match status" value="1"/>
</dbReference>
<evidence type="ECO:0000313" key="8">
    <source>
        <dbReference type="EMBL" id="EFP03494.1"/>
    </source>
</evidence>
<feature type="region of interest" description="Disordered" evidence="6">
    <location>
        <begin position="190"/>
        <end position="248"/>
    </location>
</feature>
<evidence type="ECO:0000256" key="2">
    <source>
        <dbReference type="ARBA" id="ARBA00023125"/>
    </source>
</evidence>
<dbReference type="GO" id="GO:0000981">
    <property type="term" value="F:DNA-binding transcription factor activity, RNA polymerase II-specific"/>
    <property type="evidence" value="ECO:0007669"/>
    <property type="project" value="TreeGrafter"/>
</dbReference>
<evidence type="ECO:0000259" key="7">
    <source>
        <dbReference type="PROSITE" id="PS50252"/>
    </source>
</evidence>
<feature type="compositionally biased region" description="Low complexity" evidence="6">
    <location>
        <begin position="222"/>
        <end position="235"/>
    </location>
</feature>
<keyword evidence="4 5" id="KW-0539">Nucleus</keyword>
<dbReference type="GO" id="GO:0000978">
    <property type="term" value="F:RNA polymerase II cis-regulatory region sequence-specific DNA binding"/>
    <property type="evidence" value="ECO:0007669"/>
    <property type="project" value="InterPro"/>
</dbReference>
<dbReference type="GO" id="GO:0000785">
    <property type="term" value="C:chromatin"/>
    <property type="evidence" value="ECO:0007669"/>
    <property type="project" value="TreeGrafter"/>
</dbReference>
<dbReference type="SUPFAM" id="SSF49417">
    <property type="entry name" value="p53-like transcription factors"/>
    <property type="match status" value="1"/>
</dbReference>
<keyword evidence="3" id="KW-0804">Transcription</keyword>
<comment type="subcellular location">
    <subcellularLocation>
        <location evidence="5">Nucleus</location>
    </subcellularLocation>
</comment>
<dbReference type="InterPro" id="IPR001699">
    <property type="entry name" value="TF_T-box"/>
</dbReference>
<dbReference type="PANTHER" id="PTHR11267">
    <property type="entry name" value="T-BOX PROTEIN-RELATED"/>
    <property type="match status" value="1"/>
</dbReference>
<keyword evidence="1" id="KW-0805">Transcription regulation</keyword>
<dbReference type="InterPro" id="IPR046360">
    <property type="entry name" value="T-box_DNA-bd"/>
</dbReference>
<dbReference type="eggNOG" id="KOG3585">
    <property type="taxonomic scope" value="Eukaryota"/>
</dbReference>
<evidence type="ECO:0000256" key="6">
    <source>
        <dbReference type="SAM" id="MobiDB-lite"/>
    </source>
</evidence>
<dbReference type="GO" id="GO:0045893">
    <property type="term" value="P:positive regulation of DNA-templated transcription"/>
    <property type="evidence" value="ECO:0007669"/>
    <property type="project" value="InterPro"/>
</dbReference>
<dbReference type="InterPro" id="IPR036960">
    <property type="entry name" value="T-box_sf"/>
</dbReference>
<evidence type="ECO:0000256" key="1">
    <source>
        <dbReference type="ARBA" id="ARBA00023015"/>
    </source>
</evidence>
<name>E3MJ57_CAERE</name>
<dbReference type="PROSITE" id="PS50252">
    <property type="entry name" value="TBOX_3"/>
    <property type="match status" value="1"/>
</dbReference>
<dbReference type="OMA" id="PYRTHEN"/>
<dbReference type="Pfam" id="PF00907">
    <property type="entry name" value="T-box"/>
    <property type="match status" value="1"/>
</dbReference>
<dbReference type="InterPro" id="IPR008967">
    <property type="entry name" value="p53-like_TF_DNA-bd_sf"/>
</dbReference>
<dbReference type="PRINTS" id="PR00937">
    <property type="entry name" value="TBOX"/>
</dbReference>
<dbReference type="HOGENOM" id="CLU_032588_0_0_1"/>
<dbReference type="STRING" id="31234.E3MJ57"/>
<dbReference type="Gene3D" id="2.60.40.820">
    <property type="entry name" value="Transcription factor, T-box"/>
    <property type="match status" value="1"/>
</dbReference>
<reference evidence="8" key="1">
    <citation type="submission" date="2007-07" db="EMBL/GenBank/DDBJ databases">
        <title>PCAP assembly of the Caenorhabditis remanei genome.</title>
        <authorList>
            <consortium name="The Caenorhabditis remanei Sequencing Consortium"/>
            <person name="Wilson R.K."/>
        </authorList>
    </citation>
    <scope>NUCLEOTIDE SEQUENCE [LARGE SCALE GENOMIC DNA]</scope>
    <source>
        <strain evidence="8">PB4641</strain>
    </source>
</reference>
<evidence type="ECO:0000256" key="3">
    <source>
        <dbReference type="ARBA" id="ARBA00023163"/>
    </source>
</evidence>